<evidence type="ECO:0000313" key="3">
    <source>
        <dbReference type="Proteomes" id="UP000019225"/>
    </source>
</evidence>
<proteinExistence type="predicted"/>
<gene>
    <name evidence="2" type="ORF">KALB_5093</name>
</gene>
<dbReference type="KEGG" id="kal:KALB_5093"/>
<dbReference type="Pfam" id="PF13191">
    <property type="entry name" value="AAA_16"/>
    <property type="match status" value="1"/>
</dbReference>
<dbReference type="Gene3D" id="3.30.70.1230">
    <property type="entry name" value="Nucleotide cyclase"/>
    <property type="match status" value="1"/>
</dbReference>
<dbReference type="Gene3D" id="3.40.50.300">
    <property type="entry name" value="P-loop containing nucleotide triphosphate hydrolases"/>
    <property type="match status" value="1"/>
</dbReference>
<dbReference type="PANTHER" id="PTHR47691:SF3">
    <property type="entry name" value="HTH-TYPE TRANSCRIPTIONAL REGULATOR RV0890C-RELATED"/>
    <property type="match status" value="1"/>
</dbReference>
<dbReference type="EMBL" id="CP007155">
    <property type="protein sequence ID" value="AHH98455.1"/>
    <property type="molecule type" value="Genomic_DNA"/>
</dbReference>
<organism evidence="2 3">
    <name type="scientific">Kutzneria albida DSM 43870</name>
    <dbReference type="NCBI Taxonomy" id="1449976"/>
    <lineage>
        <taxon>Bacteria</taxon>
        <taxon>Bacillati</taxon>
        <taxon>Actinomycetota</taxon>
        <taxon>Actinomycetes</taxon>
        <taxon>Pseudonocardiales</taxon>
        <taxon>Pseudonocardiaceae</taxon>
        <taxon>Kutzneria</taxon>
    </lineage>
</organism>
<name>W5WCH1_9PSEU</name>
<dbReference type="SUPFAM" id="SSF52540">
    <property type="entry name" value="P-loop containing nucleoside triphosphate hydrolases"/>
    <property type="match status" value="1"/>
</dbReference>
<dbReference type="STRING" id="1449976.KALB_5093"/>
<reference evidence="2 3" key="1">
    <citation type="journal article" date="2014" name="BMC Genomics">
        <title>Complete genome sequence of producer of the glycopeptide antibiotic Aculeximycin Kutzneria albida DSM 43870T, a representative of minor genus of Pseudonocardiaceae.</title>
        <authorList>
            <person name="Rebets Y."/>
            <person name="Tokovenko B."/>
            <person name="Lushchyk I."/>
            <person name="Ruckert C."/>
            <person name="Zaburannyi N."/>
            <person name="Bechthold A."/>
            <person name="Kalinowski J."/>
            <person name="Luzhetskyy A."/>
        </authorList>
    </citation>
    <scope>NUCLEOTIDE SEQUENCE [LARGE SCALE GENOMIC DNA]</scope>
    <source>
        <strain evidence="2">DSM 43870</strain>
    </source>
</reference>
<sequence>MPHPRPALHRTIFAVDVEGFGDSKRTNPHRVAVRCGVYRALRRAFTRVGILWADCELNDCGDGVLVLVPPEVPKAFLVDSLPLELAEALSEHNRSSPEGERIRLRAGLHAGEINFDEHGVSSSSINHVFRLMEAPAFKAALADSPGVLALVTSQWFYEEVVCHSVHAAAESYRRIQVSVKETSADAWIVLPDQEEPPRVPELHDNPTPVPRQLPVHTPHFVGRAEELGQLDKLLDNPAREAGTVQVTSLYGPAGIGKTTLALRWAHQAADRFPDGQLHVDLRGAGNPLRPEVALRGFLGALGVPHAQVPVSLGAQAALYRTVTTGRKLLVLLDNARDAEQVRPLLPASPDCLVLVTSRDQLPGLVVREGARPMPLDTLSDDESASLLAKHLGWDRVAAEPEAVAALVRRCGRQPLALAVAATRAALTPWLSLGSVESDPRWTLGVGDTGDRRVPARCHVGLGRT</sequence>
<evidence type="ECO:0000259" key="1">
    <source>
        <dbReference type="Pfam" id="PF13191"/>
    </source>
</evidence>
<keyword evidence="3" id="KW-1185">Reference proteome</keyword>
<evidence type="ECO:0000313" key="2">
    <source>
        <dbReference type="EMBL" id="AHH98455.1"/>
    </source>
</evidence>
<protein>
    <recommendedName>
        <fullName evidence="1">Orc1-like AAA ATPase domain-containing protein</fullName>
    </recommendedName>
</protein>
<dbReference type="eggNOG" id="COG3903">
    <property type="taxonomic scope" value="Bacteria"/>
</dbReference>
<dbReference type="AlphaFoldDB" id="W5WCH1"/>
<accession>W5WCH1</accession>
<dbReference type="PRINTS" id="PR00364">
    <property type="entry name" value="DISEASERSIST"/>
</dbReference>
<dbReference type="HOGENOM" id="CLU_588981_0_0_11"/>
<dbReference type="PATRIC" id="fig|1449976.3.peg.5113"/>
<dbReference type="InterPro" id="IPR041664">
    <property type="entry name" value="AAA_16"/>
</dbReference>
<dbReference type="InterPro" id="IPR029787">
    <property type="entry name" value="Nucleotide_cyclase"/>
</dbReference>
<feature type="domain" description="Orc1-like AAA ATPase" evidence="1">
    <location>
        <begin position="220"/>
        <end position="288"/>
    </location>
</feature>
<dbReference type="PANTHER" id="PTHR47691">
    <property type="entry name" value="REGULATOR-RELATED"/>
    <property type="match status" value="1"/>
</dbReference>
<dbReference type="InterPro" id="IPR027417">
    <property type="entry name" value="P-loop_NTPase"/>
</dbReference>
<dbReference type="Proteomes" id="UP000019225">
    <property type="component" value="Chromosome"/>
</dbReference>